<dbReference type="AlphaFoldDB" id="A0ABD5PRL3"/>
<reference evidence="1 2" key="1">
    <citation type="journal article" date="2019" name="Int. J. Syst. Evol. Microbiol.">
        <title>The Global Catalogue of Microorganisms (GCM) 10K type strain sequencing project: providing services to taxonomists for standard genome sequencing and annotation.</title>
        <authorList>
            <consortium name="The Broad Institute Genomics Platform"/>
            <consortium name="The Broad Institute Genome Sequencing Center for Infectious Disease"/>
            <person name="Wu L."/>
            <person name="Ma J."/>
        </authorList>
    </citation>
    <scope>NUCLEOTIDE SEQUENCE [LARGE SCALE GENOMIC DNA]</scope>
    <source>
        <strain evidence="1 2">WLHS5</strain>
    </source>
</reference>
<proteinExistence type="predicted"/>
<comment type="caution">
    <text evidence="1">The sequence shown here is derived from an EMBL/GenBank/DDBJ whole genome shotgun (WGS) entry which is preliminary data.</text>
</comment>
<evidence type="ECO:0000313" key="2">
    <source>
        <dbReference type="Proteomes" id="UP001595898"/>
    </source>
</evidence>
<accession>A0ABD5PRL3</accession>
<keyword evidence="2" id="KW-1185">Reference proteome</keyword>
<evidence type="ECO:0000313" key="1">
    <source>
        <dbReference type="EMBL" id="MFC4543242.1"/>
    </source>
</evidence>
<gene>
    <name evidence="1" type="ORF">ACFO5R_15030</name>
</gene>
<evidence type="ECO:0008006" key="3">
    <source>
        <dbReference type="Google" id="ProtNLM"/>
    </source>
</evidence>
<dbReference type="Proteomes" id="UP001595898">
    <property type="component" value="Unassembled WGS sequence"/>
</dbReference>
<sequence>MKRRAVLASVSSVPLLAGCLVEEKTAILGRGSIDVVVDGEPIDLSANRFQSEYAENDSIAFHLHEGHDEWFMEGEDPVTFAEGIDLLPHFEYTDADGDHVVTIDGETYDAGDPETELTFTVDGEAVDPTEYEVRDGDALRLEITTGG</sequence>
<organism evidence="1 2">
    <name type="scientific">Halosolutus amylolyticus</name>
    <dbReference type="NCBI Taxonomy" id="2932267"/>
    <lineage>
        <taxon>Archaea</taxon>
        <taxon>Methanobacteriati</taxon>
        <taxon>Methanobacteriota</taxon>
        <taxon>Stenosarchaea group</taxon>
        <taxon>Halobacteria</taxon>
        <taxon>Halobacteriales</taxon>
        <taxon>Natrialbaceae</taxon>
        <taxon>Halosolutus</taxon>
    </lineage>
</organism>
<dbReference type="RefSeq" id="WP_250140080.1">
    <property type="nucleotide sequence ID" value="NZ_JALIQP010000002.1"/>
</dbReference>
<name>A0ABD5PRL3_9EURY</name>
<dbReference type="PROSITE" id="PS51257">
    <property type="entry name" value="PROKAR_LIPOPROTEIN"/>
    <property type="match status" value="1"/>
</dbReference>
<dbReference type="EMBL" id="JBHSFA010000007">
    <property type="protein sequence ID" value="MFC4543242.1"/>
    <property type="molecule type" value="Genomic_DNA"/>
</dbReference>
<protein>
    <recommendedName>
        <fullName evidence="3">DUF4382 domain-containing protein</fullName>
    </recommendedName>
</protein>